<feature type="region of interest" description="Disordered" evidence="2">
    <location>
        <begin position="24"/>
        <end position="44"/>
    </location>
</feature>
<feature type="domain" description="SbsA Ig-like" evidence="4">
    <location>
        <begin position="31"/>
        <end position="131"/>
    </location>
</feature>
<keyword evidence="1 3" id="KW-0732">Signal</keyword>
<sequence length="562" mass="63743">MSKTLFLITGIIIFLFASCAKQSTPTGGPRDEDPPILQESNPKNESLNIKPEQIVLTFDEYIKLENPSKGVVITPRINKDEVEFTALKNIVTIKLNQKLEDSTTYVFDFQKSVVDISEDNPAENLKLVFSTGNAIDSISLSGKILFHFPSSKVDYTNVLVGIYPVGDTTDVFTAQPYYLSQVDSTGSFIMTNIKNGQYMAYAWKDANGSLKAESKSEEYDFILDTLDLDANLENVTFNLSKADITPIRILRSATFGKNFDIVVNREPIETNIKNDNLGKEYFYTSSDSRIRIYPKSTTSDSIPFQISLKDSVGFSKDSLIWAKFPESDRKPEKLEVTANSGKNFFQKLEVELKFNKPIKSINSDSLFVSFDTASRIPITESMMFFQDSSKRDLLKIQMTIPDSLSQEIFTVKASDSTFQDIENQFNEKSLSANYRKMERKNLADEISGNILGAKPPFIVQLIDEKNELVKEQFLENSNKYSFKLLEPGTFKVRVIEDLNGNKRWDPSNFIQKKLAERVFYFYNEEQEQGLIIRSGWTLEDQNIIATPSTGLQKIPETTVDKP</sequence>
<dbReference type="RefSeq" id="WP_119475815.1">
    <property type="nucleotide sequence ID" value="NZ_QXML01000001.1"/>
</dbReference>
<organism evidence="5 6">
    <name type="scientific">Algoriphagus lacus</name>
    <dbReference type="NCBI Taxonomy" id="2056311"/>
    <lineage>
        <taxon>Bacteria</taxon>
        <taxon>Pseudomonadati</taxon>
        <taxon>Bacteroidota</taxon>
        <taxon>Cytophagia</taxon>
        <taxon>Cytophagales</taxon>
        <taxon>Cyclobacteriaceae</taxon>
        <taxon>Algoriphagus</taxon>
    </lineage>
</organism>
<dbReference type="Pfam" id="PF13205">
    <property type="entry name" value="Big_5"/>
    <property type="match status" value="1"/>
</dbReference>
<keyword evidence="6" id="KW-1185">Reference proteome</keyword>
<accession>A0A418PWA3</accession>
<evidence type="ECO:0000256" key="1">
    <source>
        <dbReference type="ARBA" id="ARBA00022729"/>
    </source>
</evidence>
<dbReference type="EMBL" id="QXML01000001">
    <property type="protein sequence ID" value="RIW18336.1"/>
    <property type="molecule type" value="Genomic_DNA"/>
</dbReference>
<evidence type="ECO:0000313" key="6">
    <source>
        <dbReference type="Proteomes" id="UP000283522"/>
    </source>
</evidence>
<reference evidence="5 6" key="1">
    <citation type="submission" date="2018-09" db="EMBL/GenBank/DDBJ databases">
        <authorList>
            <person name="Wang X."/>
            <person name="Du Z."/>
        </authorList>
    </citation>
    <scope>NUCLEOTIDE SEQUENCE [LARGE SCALE GENOMIC DNA]</scope>
    <source>
        <strain evidence="5 6">N3</strain>
    </source>
</reference>
<dbReference type="PROSITE" id="PS51257">
    <property type="entry name" value="PROKAR_LIPOPROTEIN"/>
    <property type="match status" value="1"/>
</dbReference>
<evidence type="ECO:0000256" key="3">
    <source>
        <dbReference type="SAM" id="SignalP"/>
    </source>
</evidence>
<dbReference type="OrthoDB" id="9809989at2"/>
<gene>
    <name evidence="5" type="ORF">D0X99_01180</name>
</gene>
<dbReference type="Proteomes" id="UP000283522">
    <property type="component" value="Unassembled WGS sequence"/>
</dbReference>
<proteinExistence type="predicted"/>
<dbReference type="AlphaFoldDB" id="A0A418PWA3"/>
<evidence type="ECO:0000313" key="5">
    <source>
        <dbReference type="EMBL" id="RIW18336.1"/>
    </source>
</evidence>
<feature type="signal peptide" evidence="3">
    <location>
        <begin position="1"/>
        <end position="22"/>
    </location>
</feature>
<evidence type="ECO:0000256" key="2">
    <source>
        <dbReference type="SAM" id="MobiDB-lite"/>
    </source>
</evidence>
<protein>
    <recommendedName>
        <fullName evidence="4">SbsA Ig-like domain-containing protein</fullName>
    </recommendedName>
</protein>
<name>A0A418PWA3_9BACT</name>
<evidence type="ECO:0000259" key="4">
    <source>
        <dbReference type="Pfam" id="PF13205"/>
    </source>
</evidence>
<comment type="caution">
    <text evidence="5">The sequence shown here is derived from an EMBL/GenBank/DDBJ whole genome shotgun (WGS) entry which is preliminary data.</text>
</comment>
<feature type="chain" id="PRO_5019483567" description="SbsA Ig-like domain-containing protein" evidence="3">
    <location>
        <begin position="23"/>
        <end position="562"/>
    </location>
</feature>
<dbReference type="InterPro" id="IPR032812">
    <property type="entry name" value="SbsA_Ig"/>
</dbReference>